<dbReference type="GO" id="GO:0009401">
    <property type="term" value="P:phosphoenolpyruvate-dependent sugar phosphotransferase system"/>
    <property type="evidence" value="ECO:0007669"/>
    <property type="project" value="UniProtKB-KW"/>
</dbReference>
<proteinExistence type="predicted"/>
<dbReference type="GO" id="GO:0008982">
    <property type="term" value="F:protein-N(PI)-phosphohistidine-sugar phosphotransferase activity"/>
    <property type="evidence" value="ECO:0007669"/>
    <property type="project" value="InterPro"/>
</dbReference>
<dbReference type="AlphaFoldDB" id="A0A4R6IG50"/>
<keyword evidence="8" id="KW-1185">Reference proteome</keyword>
<reference evidence="7 8" key="1">
    <citation type="submission" date="2019-03" db="EMBL/GenBank/DDBJ databases">
        <title>Genomic Encyclopedia of Archaeal and Bacterial Type Strains, Phase II (KMG-II): from individual species to whole genera.</title>
        <authorList>
            <person name="Goeker M."/>
        </authorList>
    </citation>
    <scope>NUCLEOTIDE SEQUENCE [LARGE SCALE GENOMIC DNA]</scope>
    <source>
        <strain evidence="7 8">ATCC 700618</strain>
    </source>
</reference>
<organism evidence="7 8">
    <name type="scientific">Mycoplasma testudineum</name>
    <dbReference type="NCBI Taxonomy" id="244584"/>
    <lineage>
        <taxon>Bacteria</taxon>
        <taxon>Bacillati</taxon>
        <taxon>Mycoplasmatota</taxon>
        <taxon>Mollicutes</taxon>
        <taxon>Mycoplasmataceae</taxon>
        <taxon>Mycoplasma</taxon>
    </lineage>
</organism>
<dbReference type="RefSeq" id="WP_094254716.1">
    <property type="nucleotide sequence ID" value="NZ_NNCE01000004.1"/>
</dbReference>
<evidence type="ECO:0000256" key="1">
    <source>
        <dbReference type="ARBA" id="ARBA00022448"/>
    </source>
</evidence>
<dbReference type="PANTHER" id="PTHR30009">
    <property type="entry name" value="CYTOCHROME C-TYPE SYNTHESIS PROTEIN AND PTS TRANSMEMBRANE COMPONENT"/>
    <property type="match status" value="1"/>
</dbReference>
<accession>A0A4R6IG50</accession>
<dbReference type="SUPFAM" id="SSF55604">
    <property type="entry name" value="Glucose permease domain IIB"/>
    <property type="match status" value="1"/>
</dbReference>
<dbReference type="GO" id="GO:0005886">
    <property type="term" value="C:plasma membrane"/>
    <property type="evidence" value="ECO:0007669"/>
    <property type="project" value="TreeGrafter"/>
</dbReference>
<evidence type="ECO:0000256" key="3">
    <source>
        <dbReference type="ARBA" id="ARBA00022679"/>
    </source>
</evidence>
<dbReference type="GO" id="GO:0090563">
    <property type="term" value="F:protein-phosphocysteine-sugar phosphotransferase activity"/>
    <property type="evidence" value="ECO:0007669"/>
    <property type="project" value="TreeGrafter"/>
</dbReference>
<comment type="caution">
    <text evidence="7">The sequence shown here is derived from an EMBL/GenBank/DDBJ whole genome shotgun (WGS) entry which is preliminary data.</text>
</comment>
<evidence type="ECO:0000259" key="6">
    <source>
        <dbReference type="PROSITE" id="PS51098"/>
    </source>
</evidence>
<dbReference type="InterPro" id="IPR050429">
    <property type="entry name" value="PTS_Glucose_EIICBA"/>
</dbReference>
<gene>
    <name evidence="7" type="ORF">EI74_0555</name>
</gene>
<dbReference type="Proteomes" id="UP000295518">
    <property type="component" value="Unassembled WGS sequence"/>
</dbReference>
<dbReference type="PROSITE" id="PS51098">
    <property type="entry name" value="PTS_EIIB_TYPE_1"/>
    <property type="match status" value="1"/>
</dbReference>
<evidence type="ECO:0000256" key="2">
    <source>
        <dbReference type="ARBA" id="ARBA00022597"/>
    </source>
</evidence>
<keyword evidence="2" id="KW-0762">Sugar transport</keyword>
<dbReference type="InterPro" id="IPR001996">
    <property type="entry name" value="PTS_IIB_1"/>
</dbReference>
<protein>
    <submittedName>
        <fullName evidence="7">Phosphotransferase system IIB component</fullName>
    </submittedName>
</protein>
<sequence length="120" mass="13603">MSKIRKVFAKIANIITFGALRRRAIKNNNYLDKENVKTSFNENELWELLGGINNINSVSATLSKLRINFENNKLVNVEKIKKYPEVTGVLLSTKSINIIMGAAAKELEQKINQLLKDKNV</sequence>
<keyword evidence="4" id="KW-0598">Phosphotransferase system</keyword>
<keyword evidence="1" id="KW-0813">Transport</keyword>
<feature type="domain" description="PTS EIIB type-1" evidence="6">
    <location>
        <begin position="39"/>
        <end position="120"/>
    </location>
</feature>
<evidence type="ECO:0000313" key="8">
    <source>
        <dbReference type="Proteomes" id="UP000295518"/>
    </source>
</evidence>
<dbReference type="GO" id="GO:0015764">
    <property type="term" value="P:N-acetylglucosamine transport"/>
    <property type="evidence" value="ECO:0007669"/>
    <property type="project" value="TreeGrafter"/>
</dbReference>
<name>A0A4R6IG50_9MOLU</name>
<keyword evidence="3 7" id="KW-0808">Transferase</keyword>
<dbReference type="Gene3D" id="3.30.1360.60">
    <property type="entry name" value="Glucose permease domain IIB"/>
    <property type="match status" value="1"/>
</dbReference>
<evidence type="ECO:0000313" key="7">
    <source>
        <dbReference type="EMBL" id="TDO19915.1"/>
    </source>
</evidence>
<evidence type="ECO:0000256" key="5">
    <source>
        <dbReference type="PROSITE-ProRule" id="PRU00421"/>
    </source>
</evidence>
<dbReference type="PANTHER" id="PTHR30009:SF4">
    <property type="entry name" value="PTS SYSTEM N-ACETYLGLUCOSAMINE-SPECIFIC EIICBA COMPONENT"/>
    <property type="match status" value="1"/>
</dbReference>
<evidence type="ECO:0000256" key="4">
    <source>
        <dbReference type="ARBA" id="ARBA00022683"/>
    </source>
</evidence>
<dbReference type="EMBL" id="SNWN01000012">
    <property type="protein sequence ID" value="TDO19915.1"/>
    <property type="molecule type" value="Genomic_DNA"/>
</dbReference>
<comment type="caution">
    <text evidence="5">Lacks conserved residue(s) required for the propagation of feature annotation.</text>
</comment>
<dbReference type="InterPro" id="IPR036878">
    <property type="entry name" value="Glu_permease_IIB"/>
</dbReference>